<evidence type="ECO:0000313" key="2">
    <source>
        <dbReference type="Proteomes" id="UP001281147"/>
    </source>
</evidence>
<comment type="caution">
    <text evidence="1">The sequence shown here is derived from an EMBL/GenBank/DDBJ whole genome shotgun (WGS) entry which is preliminary data.</text>
</comment>
<proteinExistence type="predicted"/>
<keyword evidence="2" id="KW-1185">Reference proteome</keyword>
<dbReference type="EMBL" id="JAUTXU010000036">
    <property type="protein sequence ID" value="KAK3717576.1"/>
    <property type="molecule type" value="Genomic_DNA"/>
</dbReference>
<dbReference type="Proteomes" id="UP001281147">
    <property type="component" value="Unassembled WGS sequence"/>
</dbReference>
<evidence type="ECO:0000313" key="1">
    <source>
        <dbReference type="EMBL" id="KAK3717576.1"/>
    </source>
</evidence>
<organism evidence="1 2">
    <name type="scientific">Vermiconidia calcicola</name>
    <dbReference type="NCBI Taxonomy" id="1690605"/>
    <lineage>
        <taxon>Eukaryota</taxon>
        <taxon>Fungi</taxon>
        <taxon>Dikarya</taxon>
        <taxon>Ascomycota</taxon>
        <taxon>Pezizomycotina</taxon>
        <taxon>Dothideomycetes</taxon>
        <taxon>Dothideomycetidae</taxon>
        <taxon>Mycosphaerellales</taxon>
        <taxon>Extremaceae</taxon>
        <taxon>Vermiconidia</taxon>
    </lineage>
</organism>
<accession>A0ACC3NIR4</accession>
<name>A0ACC3NIR4_9PEZI</name>
<reference evidence="1" key="1">
    <citation type="submission" date="2023-07" db="EMBL/GenBank/DDBJ databases">
        <title>Black Yeasts Isolated from many extreme environments.</title>
        <authorList>
            <person name="Coleine C."/>
            <person name="Stajich J.E."/>
            <person name="Selbmann L."/>
        </authorList>
    </citation>
    <scope>NUCLEOTIDE SEQUENCE</scope>
    <source>
        <strain evidence="1">CCFEE 5714</strain>
    </source>
</reference>
<sequence length="199" mass="23579">MSDEQPTSRLMALPAELRNWIYDVSRQIRREASSMFWAAKAFAFQVEEEDELINALKFFDAVEHKNVLSIRKVMVYFYYPDEEPYSRIDIDTSKVWEFDACPYYEKVIENDDFGDGEPNEEARWKQTEYLDDTFAQLIGHESDGSIDAEGWKKVLRAIYEGKEYQKMETPRYFAGFRTVANTLSHAFNIIRQHVLRWLI</sequence>
<protein>
    <submittedName>
        <fullName evidence="1">Uncharacterized protein</fullName>
    </submittedName>
</protein>
<gene>
    <name evidence="1" type="ORF">LTR37_005642</name>
</gene>